<evidence type="ECO:0000256" key="4">
    <source>
        <dbReference type="SAM" id="Phobius"/>
    </source>
</evidence>
<gene>
    <name evidence="5" type="ORF">JI751_07785</name>
</gene>
<feature type="compositionally biased region" description="Low complexity" evidence="3">
    <location>
        <begin position="36"/>
        <end position="49"/>
    </location>
</feature>
<accession>A0ABS1L772</accession>
<keyword evidence="1" id="KW-0540">Nuclease</keyword>
<dbReference type="InterPro" id="IPR016191">
    <property type="entry name" value="Ribonuclease/ribotoxin"/>
</dbReference>
<feature type="transmembrane region" description="Helical" evidence="4">
    <location>
        <begin position="12"/>
        <end position="29"/>
    </location>
</feature>
<dbReference type="InterPro" id="IPR000026">
    <property type="entry name" value="N1-like"/>
</dbReference>
<dbReference type="Pfam" id="PF00545">
    <property type="entry name" value="Ribonuclease"/>
    <property type="match status" value="1"/>
</dbReference>
<reference evidence="5 6" key="1">
    <citation type="submission" date="2021-01" db="EMBL/GenBank/DDBJ databases">
        <title>Genome seq and assembly of Nocardiodes sp. G10.</title>
        <authorList>
            <person name="Chhetri G."/>
        </authorList>
    </citation>
    <scope>NUCLEOTIDE SEQUENCE [LARGE SCALE GENOMIC DNA]</scope>
    <source>
        <strain evidence="5 6">G10</strain>
    </source>
</reference>
<evidence type="ECO:0000313" key="5">
    <source>
        <dbReference type="EMBL" id="MBL0747505.1"/>
    </source>
</evidence>
<protein>
    <submittedName>
        <fullName evidence="5">Ribonuclease N</fullName>
    </submittedName>
</protein>
<keyword evidence="2" id="KW-0378">Hydrolase</keyword>
<comment type="caution">
    <text evidence="5">The sequence shown here is derived from an EMBL/GenBank/DDBJ whole genome shotgun (WGS) entry which is preliminary data.</text>
</comment>
<keyword evidence="4" id="KW-0812">Transmembrane</keyword>
<dbReference type="SUPFAM" id="SSF53933">
    <property type="entry name" value="Microbial ribonucleases"/>
    <property type="match status" value="1"/>
</dbReference>
<evidence type="ECO:0000256" key="1">
    <source>
        <dbReference type="ARBA" id="ARBA00022722"/>
    </source>
</evidence>
<dbReference type="Gene3D" id="3.10.450.30">
    <property type="entry name" value="Microbial ribonucleases"/>
    <property type="match status" value="1"/>
</dbReference>
<proteinExistence type="predicted"/>
<organism evidence="5 6">
    <name type="scientific">Nocardioides baculatus</name>
    <dbReference type="NCBI Taxonomy" id="2801337"/>
    <lineage>
        <taxon>Bacteria</taxon>
        <taxon>Bacillati</taxon>
        <taxon>Actinomycetota</taxon>
        <taxon>Actinomycetes</taxon>
        <taxon>Propionibacteriales</taxon>
        <taxon>Nocardioidaceae</taxon>
        <taxon>Nocardioides</taxon>
    </lineage>
</organism>
<name>A0ABS1L772_9ACTN</name>
<evidence type="ECO:0000313" key="6">
    <source>
        <dbReference type="Proteomes" id="UP000636918"/>
    </source>
</evidence>
<feature type="region of interest" description="Disordered" evidence="3">
    <location>
        <begin position="35"/>
        <end position="73"/>
    </location>
</feature>
<sequence length="162" mass="17826">MAATATARQRYRWLVLLAAAAILVVWFFTPAPDDGPATPSPSAVPSATSTDDETGFPPTAGGVDPDSGLPYVDEAGLPAEARDVLSRIDDGGPFKYPGDDGKTFENREELLPDQPMGYYREYTVETAPRVRGPRRIVTGDEDEYYWTDDHYDSFSRIERSTS</sequence>
<evidence type="ECO:0000256" key="2">
    <source>
        <dbReference type="ARBA" id="ARBA00022801"/>
    </source>
</evidence>
<keyword evidence="6" id="KW-1185">Reference proteome</keyword>
<dbReference type="Proteomes" id="UP000636918">
    <property type="component" value="Unassembled WGS sequence"/>
</dbReference>
<dbReference type="EMBL" id="JAERSG010000002">
    <property type="protein sequence ID" value="MBL0747505.1"/>
    <property type="molecule type" value="Genomic_DNA"/>
</dbReference>
<keyword evidence="4" id="KW-1133">Transmembrane helix</keyword>
<evidence type="ECO:0000256" key="3">
    <source>
        <dbReference type="SAM" id="MobiDB-lite"/>
    </source>
</evidence>
<keyword evidence="4" id="KW-0472">Membrane</keyword>
<dbReference type="RefSeq" id="WP_201935283.1">
    <property type="nucleotide sequence ID" value="NZ_JAERSG010000002.1"/>
</dbReference>